<proteinExistence type="predicted"/>
<accession>A0AAE3CXM7</accession>
<organism evidence="1 2">
    <name type="scientific">Providencia rettgeri</name>
    <dbReference type="NCBI Taxonomy" id="587"/>
    <lineage>
        <taxon>Bacteria</taxon>
        <taxon>Pseudomonadati</taxon>
        <taxon>Pseudomonadota</taxon>
        <taxon>Gammaproteobacteria</taxon>
        <taxon>Enterobacterales</taxon>
        <taxon>Morganellaceae</taxon>
        <taxon>Providencia</taxon>
    </lineage>
</organism>
<gene>
    <name evidence="1" type="ORF">KYI77_20205</name>
</gene>
<evidence type="ECO:0000313" key="2">
    <source>
        <dbReference type="Proteomes" id="UP001155882"/>
    </source>
</evidence>
<dbReference type="AlphaFoldDB" id="A0AAE3CXM7"/>
<dbReference type="RefSeq" id="WP_165880926.1">
    <property type="nucleotide sequence ID" value="NZ_JAAOIA010000049.1"/>
</dbReference>
<dbReference type="EMBL" id="JAHWLI010000103">
    <property type="protein sequence ID" value="MBW3118768.1"/>
    <property type="molecule type" value="Genomic_DNA"/>
</dbReference>
<protein>
    <submittedName>
        <fullName evidence="1">Uncharacterized protein</fullName>
    </submittedName>
</protein>
<reference evidence="1" key="1">
    <citation type="submission" date="2021-07" db="EMBL/GenBank/DDBJ databases">
        <authorList>
            <person name="Stanton E."/>
        </authorList>
    </citation>
    <scope>NUCLEOTIDE SEQUENCE</scope>
    <source>
        <strain evidence="1">2021EL-01139</strain>
    </source>
</reference>
<dbReference type="Proteomes" id="UP001155882">
    <property type="component" value="Unassembled WGS sequence"/>
</dbReference>
<sequence length="73" mass="7949">MSGFKNDVYEILSKAESNGGIGSSVTMNAILESAKANYKNASDEGKKAIIEKLEQLTKEHGMQLPTNYLQIIS</sequence>
<comment type="caution">
    <text evidence="1">The sequence shown here is derived from an EMBL/GenBank/DDBJ whole genome shotgun (WGS) entry which is preliminary data.</text>
</comment>
<name>A0AAE3CXM7_PRORE</name>
<evidence type="ECO:0000313" key="1">
    <source>
        <dbReference type="EMBL" id="MBW3118768.1"/>
    </source>
</evidence>